<feature type="domain" description="DDE Tnp4" evidence="8">
    <location>
        <begin position="155"/>
        <end position="309"/>
    </location>
</feature>
<keyword evidence="6" id="KW-0378">Hydrolase</keyword>
<dbReference type="InterPro" id="IPR045249">
    <property type="entry name" value="HARBI1-like"/>
</dbReference>
<evidence type="ECO:0000313" key="11">
    <source>
        <dbReference type="RefSeq" id="XP_022824862.1"/>
    </source>
</evidence>
<dbReference type="GO" id="GO:0016787">
    <property type="term" value="F:hydrolase activity"/>
    <property type="evidence" value="ECO:0007669"/>
    <property type="project" value="UniProtKB-KW"/>
</dbReference>
<dbReference type="GeneID" id="111355309"/>
<evidence type="ECO:0000256" key="1">
    <source>
        <dbReference type="ARBA" id="ARBA00001968"/>
    </source>
</evidence>
<evidence type="ECO:0000259" key="8">
    <source>
        <dbReference type="Pfam" id="PF13359"/>
    </source>
</evidence>
<name>A0A9J7E9V3_SPOLT</name>
<evidence type="ECO:0000256" key="2">
    <source>
        <dbReference type="ARBA" id="ARBA00004123"/>
    </source>
</evidence>
<reference evidence="11" key="1">
    <citation type="submission" date="2025-08" db="UniProtKB">
        <authorList>
            <consortium name="RefSeq"/>
        </authorList>
    </citation>
    <scope>IDENTIFICATION</scope>
    <source>
        <strain evidence="11">Ishihara</strain>
        <tissue evidence="11">Whole body</tissue>
    </source>
</reference>
<dbReference type="Proteomes" id="UP000301870">
    <property type="component" value="Chromosome 20"/>
</dbReference>
<evidence type="ECO:0000313" key="10">
    <source>
        <dbReference type="Proteomes" id="UP000301870"/>
    </source>
</evidence>
<dbReference type="Pfam" id="PF26138">
    <property type="entry name" value="DUF8040"/>
    <property type="match status" value="1"/>
</dbReference>
<evidence type="ECO:0000256" key="5">
    <source>
        <dbReference type="ARBA" id="ARBA00022723"/>
    </source>
</evidence>
<keyword evidence="10" id="KW-1185">Reference proteome</keyword>
<comment type="similarity">
    <text evidence="3">Belongs to the HARBI1 family.</text>
</comment>
<keyword evidence="4" id="KW-0540">Nuclease</keyword>
<comment type="subcellular location">
    <subcellularLocation>
        <location evidence="2">Nucleus</location>
    </subcellularLocation>
</comment>
<sequence>MADLRSAVCRANIRTKTEEEWNRRNKRKLCRKNQYEEIPDNNFIDAFRLDKETFNLLCNDLRAHTSLRGTKHISLETKVLCTLSFLATGSYQRIVGVTQFLPQRTASRCIREVVEALNSDYMLNGIRFPQTQQERQALRQEFQRRFNLPGVVGCIDCTHVAIVKPARDEHLFFNRKGYHSLNVQMICDHNLKILNVNAKYGGATHDSFIWASSQVEPFMRELHRRGEQTWLLGDSGYPQRAWLMTPVLNAAAGSQEDIYTTRHIQARNCIERCFGVLKGRWRCLLNHRTLHYDPHVASKIVTACCVLHNLTVHARLPPPADVTEHHGDDDGVSVDVQIAHNSQTDIIHGRATLNALISRL</sequence>
<dbReference type="Pfam" id="PF13359">
    <property type="entry name" value="DDE_Tnp_4"/>
    <property type="match status" value="1"/>
</dbReference>
<dbReference type="InterPro" id="IPR027806">
    <property type="entry name" value="HARBI1_dom"/>
</dbReference>
<dbReference type="AlphaFoldDB" id="A0A9J7E9V3"/>
<evidence type="ECO:0000259" key="9">
    <source>
        <dbReference type="Pfam" id="PF26138"/>
    </source>
</evidence>
<evidence type="ECO:0000256" key="7">
    <source>
        <dbReference type="ARBA" id="ARBA00023242"/>
    </source>
</evidence>
<dbReference type="PANTHER" id="PTHR22930:SF289">
    <property type="entry name" value="DDE TNP4 DOMAIN-CONTAINING PROTEIN-RELATED"/>
    <property type="match status" value="1"/>
</dbReference>
<feature type="domain" description="DUF8040" evidence="9">
    <location>
        <begin position="41"/>
        <end position="117"/>
    </location>
</feature>
<dbReference type="RefSeq" id="XP_022824862.1">
    <property type="nucleotide sequence ID" value="XM_022969094.1"/>
</dbReference>
<dbReference type="InterPro" id="IPR058353">
    <property type="entry name" value="DUF8040"/>
</dbReference>
<evidence type="ECO:0000256" key="3">
    <source>
        <dbReference type="ARBA" id="ARBA00006958"/>
    </source>
</evidence>
<gene>
    <name evidence="11" type="primary">LOC111355309</name>
</gene>
<comment type="cofactor">
    <cofactor evidence="1">
        <name>a divalent metal cation</name>
        <dbReference type="ChEBI" id="CHEBI:60240"/>
    </cofactor>
</comment>
<dbReference type="GO" id="GO:0004518">
    <property type="term" value="F:nuclease activity"/>
    <property type="evidence" value="ECO:0007669"/>
    <property type="project" value="UniProtKB-KW"/>
</dbReference>
<organism evidence="10 11">
    <name type="scientific">Spodoptera litura</name>
    <name type="common">Asian cotton leafworm</name>
    <dbReference type="NCBI Taxonomy" id="69820"/>
    <lineage>
        <taxon>Eukaryota</taxon>
        <taxon>Metazoa</taxon>
        <taxon>Ecdysozoa</taxon>
        <taxon>Arthropoda</taxon>
        <taxon>Hexapoda</taxon>
        <taxon>Insecta</taxon>
        <taxon>Pterygota</taxon>
        <taxon>Neoptera</taxon>
        <taxon>Endopterygota</taxon>
        <taxon>Lepidoptera</taxon>
        <taxon>Glossata</taxon>
        <taxon>Ditrysia</taxon>
        <taxon>Noctuoidea</taxon>
        <taxon>Noctuidae</taxon>
        <taxon>Amphipyrinae</taxon>
        <taxon>Spodoptera</taxon>
    </lineage>
</organism>
<dbReference type="KEGG" id="sliu:111355309"/>
<protein>
    <submittedName>
        <fullName evidence="11">Nuclease HARBI1</fullName>
    </submittedName>
</protein>
<dbReference type="GO" id="GO:0005634">
    <property type="term" value="C:nucleus"/>
    <property type="evidence" value="ECO:0007669"/>
    <property type="project" value="UniProtKB-SubCell"/>
</dbReference>
<evidence type="ECO:0000256" key="4">
    <source>
        <dbReference type="ARBA" id="ARBA00022722"/>
    </source>
</evidence>
<dbReference type="PANTHER" id="PTHR22930">
    <property type="match status" value="1"/>
</dbReference>
<dbReference type="OrthoDB" id="7434799at2759"/>
<evidence type="ECO:0000256" key="6">
    <source>
        <dbReference type="ARBA" id="ARBA00022801"/>
    </source>
</evidence>
<dbReference type="GO" id="GO:0046872">
    <property type="term" value="F:metal ion binding"/>
    <property type="evidence" value="ECO:0007669"/>
    <property type="project" value="UniProtKB-KW"/>
</dbReference>
<keyword evidence="7" id="KW-0539">Nucleus</keyword>
<accession>A0A9J7E9V3</accession>
<keyword evidence="5" id="KW-0479">Metal-binding</keyword>
<proteinExistence type="inferred from homology"/>